<evidence type="ECO:0000313" key="11">
    <source>
        <dbReference type="Proteomes" id="UP000289238"/>
    </source>
</evidence>
<evidence type="ECO:0000256" key="4">
    <source>
        <dbReference type="ARBA" id="ARBA00022692"/>
    </source>
</evidence>
<dbReference type="SUPFAM" id="SSF160246">
    <property type="entry name" value="EspE N-terminal domain-like"/>
    <property type="match status" value="1"/>
</dbReference>
<feature type="transmembrane region" description="Helical" evidence="7">
    <location>
        <begin position="581"/>
        <end position="602"/>
    </location>
</feature>
<keyword evidence="3" id="KW-0808">Transferase</keyword>
<feature type="transmembrane region" description="Helical" evidence="7">
    <location>
        <begin position="493"/>
        <end position="523"/>
    </location>
</feature>
<reference evidence="10 11" key="1">
    <citation type="submission" date="2018-07" db="EMBL/GenBank/DDBJ databases">
        <title>Leeuwenhoekiella genomics.</title>
        <authorList>
            <person name="Tahon G."/>
            <person name="Willems A."/>
        </authorList>
    </citation>
    <scope>NUCLEOTIDE SEQUENCE [LARGE SCALE GENOMIC DNA]</scope>
    <source>
        <strain evidence="10 11">LMG 22550</strain>
    </source>
</reference>
<feature type="domain" description="Type II secretion system protein GspE N-terminal" evidence="8">
    <location>
        <begin position="79"/>
        <end position="145"/>
    </location>
</feature>
<organism evidence="10 11">
    <name type="scientific">Leeuwenhoekiella aequorea</name>
    <dbReference type="NCBI Taxonomy" id="283736"/>
    <lineage>
        <taxon>Bacteria</taxon>
        <taxon>Pseudomonadati</taxon>
        <taxon>Bacteroidota</taxon>
        <taxon>Flavobacteriia</taxon>
        <taxon>Flavobacteriales</taxon>
        <taxon>Flavobacteriaceae</taxon>
        <taxon>Leeuwenhoekiella</taxon>
    </lineage>
</organism>
<dbReference type="SUPFAM" id="SSF53448">
    <property type="entry name" value="Nucleotide-diphospho-sugar transferases"/>
    <property type="match status" value="1"/>
</dbReference>
<dbReference type="GO" id="GO:0016757">
    <property type="term" value="F:glycosyltransferase activity"/>
    <property type="evidence" value="ECO:0007669"/>
    <property type="project" value="UniProtKB-KW"/>
</dbReference>
<keyword evidence="4 7" id="KW-0812">Transmembrane</keyword>
<dbReference type="RefSeq" id="WP_128757538.1">
    <property type="nucleotide sequence ID" value="NZ_QOVM01000003.1"/>
</dbReference>
<dbReference type="Gene3D" id="3.90.550.10">
    <property type="entry name" value="Spore Coat Polysaccharide Biosynthesis Protein SpsA, Chain A"/>
    <property type="match status" value="1"/>
</dbReference>
<protein>
    <recommendedName>
        <fullName evidence="12">Cellulose synthase/poly-beta-1,6-N-acetylglucosamine synthase-like glycosyltransferase</fullName>
    </recommendedName>
</protein>
<dbReference type="InterPro" id="IPR007831">
    <property type="entry name" value="T2SS_GspE_N"/>
</dbReference>
<comment type="subcellular location">
    <subcellularLocation>
        <location evidence="1">Membrane</location>
        <topology evidence="1">Multi-pass membrane protein</topology>
    </subcellularLocation>
</comment>
<comment type="caution">
    <text evidence="10">The sequence shown here is derived from an EMBL/GenBank/DDBJ whole genome shotgun (WGS) entry which is preliminary data.</text>
</comment>
<feature type="transmembrane region" description="Helical" evidence="7">
    <location>
        <begin position="172"/>
        <end position="193"/>
    </location>
</feature>
<name>A0A4Q0P884_9FLAO</name>
<sequence length="631" mass="73306">MQLLYRNDLFLKSGLLPESTYAQIDKMSKSMNKSFLKVTLNYAFLSRLAYKEHILKNNISFYQFDYTQLFKLKSEFSKTDFDFLLDHNLYPVKLENGKVDLIIADPSDDISISKFKEYFLLDIETIHIAEDLDIVKALHMTYGDAILHKAVFDLYERDNKSSALETFTLRQVLVLGGIGVILLTFLFIFPVFTIISINLFINLFLLFAIGFKFLLTVVGAKSETIQKISPAELGNYPDDELPYYTIQLPVFKESEVIYKLASNLQNLDYPKDKLDVKLLIESDDEVTFNAVKNLKFPCIFDPVIIPYSQPKTKPKACNYGLHFSKGKYLTIYDAEDIPDSDQLKMVNALFNKLPDNYIVVQCALNYFNKTENFLTRMFTLEYSYWFDYMLPGLDGLGVPIPLGGTSNHFKFDKLIELGGWDGFNVTEDADLGIRAYAKGYKVTVLNSTTYEEANNAFYNWIRQRSRWIKGYMQTYLVHMRNPMKLFREVGWSGFWGFQFFIGGTFFTFLAYPILLLLFLFYFFLTLDISESVMGSFNTDIINFFKIIFPDWVIILSVFNFMAGNLLMIYINMIAVFRRKSYSLILFAITNPVYWLMHSISAYKGLFQLISKPFYWEKTNHGLTKSHNPDIK</sequence>
<feature type="domain" description="Glycosyltransferase 2-like" evidence="9">
    <location>
        <begin position="329"/>
        <end position="522"/>
    </location>
</feature>
<gene>
    <name evidence="10" type="ORF">DSM00_1647</name>
</gene>
<dbReference type="PANTHER" id="PTHR43867:SF2">
    <property type="entry name" value="CELLULOSE SYNTHASE CATALYTIC SUBUNIT A [UDP-FORMING]"/>
    <property type="match status" value="1"/>
</dbReference>
<dbReference type="GO" id="GO:0016020">
    <property type="term" value="C:membrane"/>
    <property type="evidence" value="ECO:0007669"/>
    <property type="project" value="UniProtKB-SubCell"/>
</dbReference>
<feature type="transmembrane region" description="Helical" evidence="7">
    <location>
        <begin position="199"/>
        <end position="220"/>
    </location>
</feature>
<evidence type="ECO:0000259" key="8">
    <source>
        <dbReference type="Pfam" id="PF05157"/>
    </source>
</evidence>
<dbReference type="Pfam" id="PF05157">
    <property type="entry name" value="MshEN"/>
    <property type="match status" value="1"/>
</dbReference>
<evidence type="ECO:0000256" key="5">
    <source>
        <dbReference type="ARBA" id="ARBA00022989"/>
    </source>
</evidence>
<dbReference type="EMBL" id="QOVM01000003">
    <property type="protein sequence ID" value="RXG22548.1"/>
    <property type="molecule type" value="Genomic_DNA"/>
</dbReference>
<proteinExistence type="predicted"/>
<evidence type="ECO:0000259" key="9">
    <source>
        <dbReference type="Pfam" id="PF13632"/>
    </source>
</evidence>
<evidence type="ECO:0000256" key="1">
    <source>
        <dbReference type="ARBA" id="ARBA00004141"/>
    </source>
</evidence>
<dbReference type="CDD" id="cd06427">
    <property type="entry name" value="CESA_like_2"/>
    <property type="match status" value="1"/>
</dbReference>
<dbReference type="InterPro" id="IPR050321">
    <property type="entry name" value="Glycosyltr_2/OpgH_subfam"/>
</dbReference>
<keyword evidence="5 7" id="KW-1133">Transmembrane helix</keyword>
<accession>A0A4Q0P884</accession>
<keyword evidence="11" id="KW-1185">Reference proteome</keyword>
<dbReference type="InterPro" id="IPR029044">
    <property type="entry name" value="Nucleotide-diphossugar_trans"/>
</dbReference>
<feature type="transmembrane region" description="Helical" evidence="7">
    <location>
        <begin position="543"/>
        <end position="569"/>
    </location>
</feature>
<evidence type="ECO:0000256" key="7">
    <source>
        <dbReference type="SAM" id="Phobius"/>
    </source>
</evidence>
<keyword evidence="2" id="KW-0328">Glycosyltransferase</keyword>
<evidence type="ECO:0000313" key="10">
    <source>
        <dbReference type="EMBL" id="RXG22548.1"/>
    </source>
</evidence>
<dbReference type="Proteomes" id="UP000289238">
    <property type="component" value="Unassembled WGS sequence"/>
</dbReference>
<evidence type="ECO:0000256" key="6">
    <source>
        <dbReference type="ARBA" id="ARBA00023136"/>
    </source>
</evidence>
<keyword evidence="6 7" id="KW-0472">Membrane</keyword>
<dbReference type="AlphaFoldDB" id="A0A4Q0P884"/>
<dbReference type="PANTHER" id="PTHR43867">
    <property type="entry name" value="CELLULOSE SYNTHASE CATALYTIC SUBUNIT A [UDP-FORMING]"/>
    <property type="match status" value="1"/>
</dbReference>
<evidence type="ECO:0000256" key="3">
    <source>
        <dbReference type="ARBA" id="ARBA00022679"/>
    </source>
</evidence>
<dbReference type="InterPro" id="IPR001173">
    <property type="entry name" value="Glyco_trans_2-like"/>
</dbReference>
<evidence type="ECO:0008006" key="12">
    <source>
        <dbReference type="Google" id="ProtNLM"/>
    </source>
</evidence>
<dbReference type="Pfam" id="PF13632">
    <property type="entry name" value="Glyco_trans_2_3"/>
    <property type="match status" value="1"/>
</dbReference>
<evidence type="ECO:0000256" key="2">
    <source>
        <dbReference type="ARBA" id="ARBA00022676"/>
    </source>
</evidence>
<dbReference type="OrthoDB" id="9766299at2"/>
<dbReference type="InterPro" id="IPR037257">
    <property type="entry name" value="T2SS_E_N_sf"/>
</dbReference>